<dbReference type="PANTHER" id="PTHR12151:SF25">
    <property type="entry name" value="LINALOOL DEHYDRATASE_ISOMERASE DOMAIN-CONTAINING PROTEIN"/>
    <property type="match status" value="1"/>
</dbReference>
<dbReference type="PANTHER" id="PTHR12151">
    <property type="entry name" value="ELECTRON TRANSPORT PROTIN SCO1/SENC FAMILY MEMBER"/>
    <property type="match status" value="1"/>
</dbReference>
<dbReference type="RefSeq" id="WP_188376241.1">
    <property type="nucleotide sequence ID" value="NZ_BMEL01000001.1"/>
</dbReference>
<evidence type="ECO:0000313" key="7">
    <source>
        <dbReference type="Proteomes" id="UP000660110"/>
    </source>
</evidence>
<dbReference type="InterPro" id="IPR013766">
    <property type="entry name" value="Thioredoxin_domain"/>
</dbReference>
<comment type="caution">
    <text evidence="6">The sequence shown here is derived from an EMBL/GenBank/DDBJ whole genome shotgun (WGS) entry which is preliminary data.</text>
</comment>
<sequence>MKQIIWVLIILTLTACGSPIEENMSRDVEDFEGTNQDGDTITFPDHFEGDYWIANFIFTRCDTVCPPMTSNMSRLQQQLEDNELQTPLVSFSADPEYDTEKKLKEFANQFEADFDTWDFMTGYEFQDVKELSIKSFQSPLNQLEDSDQVAHGTSFFLVNPDGKVIKSYDGTKAKEMDNILEDVKKIQ</sequence>
<proteinExistence type="inferred from homology"/>
<feature type="disulfide bond" description="Redox-active" evidence="4">
    <location>
        <begin position="61"/>
        <end position="65"/>
    </location>
</feature>
<reference evidence="6" key="1">
    <citation type="journal article" date="2014" name="Int. J. Syst. Evol. Microbiol.">
        <title>Complete genome sequence of Corynebacterium casei LMG S-19264T (=DSM 44701T), isolated from a smear-ripened cheese.</title>
        <authorList>
            <consortium name="US DOE Joint Genome Institute (JGI-PGF)"/>
            <person name="Walter F."/>
            <person name="Albersmeier A."/>
            <person name="Kalinowski J."/>
            <person name="Ruckert C."/>
        </authorList>
    </citation>
    <scope>NUCLEOTIDE SEQUENCE</scope>
    <source>
        <strain evidence="6">CGMCC 1.12153</strain>
    </source>
</reference>
<keyword evidence="4" id="KW-1015">Disulfide bond</keyword>
<evidence type="ECO:0000256" key="2">
    <source>
        <dbReference type="ARBA" id="ARBA00023008"/>
    </source>
</evidence>
<keyword evidence="2 3" id="KW-0186">Copper</keyword>
<dbReference type="Gene3D" id="3.40.30.10">
    <property type="entry name" value="Glutaredoxin"/>
    <property type="match status" value="1"/>
</dbReference>
<feature type="binding site" evidence="3">
    <location>
        <position position="61"/>
    </location>
    <ligand>
        <name>Cu cation</name>
        <dbReference type="ChEBI" id="CHEBI:23378"/>
    </ligand>
</feature>
<feature type="binding site" evidence="3">
    <location>
        <position position="65"/>
    </location>
    <ligand>
        <name>Cu cation</name>
        <dbReference type="ChEBI" id="CHEBI:23378"/>
    </ligand>
</feature>
<dbReference type="InterPro" id="IPR003782">
    <property type="entry name" value="SCO1/SenC"/>
</dbReference>
<dbReference type="AlphaFoldDB" id="A0A917EVJ2"/>
<dbReference type="PROSITE" id="PS51257">
    <property type="entry name" value="PROKAR_LIPOPROTEIN"/>
    <property type="match status" value="1"/>
</dbReference>
<comment type="similarity">
    <text evidence="1">Belongs to the SCO1/2 family.</text>
</comment>
<evidence type="ECO:0000313" key="6">
    <source>
        <dbReference type="EMBL" id="GGF12357.1"/>
    </source>
</evidence>
<dbReference type="PROSITE" id="PS51352">
    <property type="entry name" value="THIOREDOXIN_2"/>
    <property type="match status" value="1"/>
</dbReference>
<reference evidence="6" key="2">
    <citation type="submission" date="2020-09" db="EMBL/GenBank/DDBJ databases">
        <authorList>
            <person name="Sun Q."/>
            <person name="Zhou Y."/>
        </authorList>
    </citation>
    <scope>NUCLEOTIDE SEQUENCE</scope>
    <source>
        <strain evidence="6">CGMCC 1.12153</strain>
    </source>
</reference>
<keyword evidence="7" id="KW-1185">Reference proteome</keyword>
<keyword evidence="3" id="KW-0479">Metal-binding</keyword>
<dbReference type="InterPro" id="IPR036249">
    <property type="entry name" value="Thioredoxin-like_sf"/>
</dbReference>
<organism evidence="6 7">
    <name type="scientific">Halobacillus andaensis</name>
    <dbReference type="NCBI Taxonomy" id="1176239"/>
    <lineage>
        <taxon>Bacteria</taxon>
        <taxon>Bacillati</taxon>
        <taxon>Bacillota</taxon>
        <taxon>Bacilli</taxon>
        <taxon>Bacillales</taxon>
        <taxon>Bacillaceae</taxon>
        <taxon>Halobacillus</taxon>
    </lineage>
</organism>
<dbReference type="SUPFAM" id="SSF52833">
    <property type="entry name" value="Thioredoxin-like"/>
    <property type="match status" value="1"/>
</dbReference>
<dbReference type="GO" id="GO:0046872">
    <property type="term" value="F:metal ion binding"/>
    <property type="evidence" value="ECO:0007669"/>
    <property type="project" value="UniProtKB-KW"/>
</dbReference>
<evidence type="ECO:0000259" key="5">
    <source>
        <dbReference type="PROSITE" id="PS51352"/>
    </source>
</evidence>
<evidence type="ECO:0000256" key="3">
    <source>
        <dbReference type="PIRSR" id="PIRSR603782-1"/>
    </source>
</evidence>
<feature type="domain" description="Thioredoxin" evidence="5">
    <location>
        <begin position="22"/>
        <end position="187"/>
    </location>
</feature>
<gene>
    <name evidence="6" type="primary">ypmQ</name>
    <name evidence="6" type="ORF">GCM10010954_08820</name>
</gene>
<feature type="binding site" evidence="3">
    <location>
        <position position="151"/>
    </location>
    <ligand>
        <name>Cu cation</name>
        <dbReference type="ChEBI" id="CHEBI:23378"/>
    </ligand>
</feature>
<protein>
    <submittedName>
        <fullName evidence="6">SCO1 protein</fullName>
    </submittedName>
</protein>
<dbReference type="Proteomes" id="UP000660110">
    <property type="component" value="Unassembled WGS sequence"/>
</dbReference>
<evidence type="ECO:0000256" key="1">
    <source>
        <dbReference type="ARBA" id="ARBA00010996"/>
    </source>
</evidence>
<name>A0A917EVJ2_HALAA</name>
<dbReference type="EMBL" id="BMEL01000001">
    <property type="protein sequence ID" value="GGF12357.1"/>
    <property type="molecule type" value="Genomic_DNA"/>
</dbReference>
<evidence type="ECO:0000256" key="4">
    <source>
        <dbReference type="PIRSR" id="PIRSR603782-2"/>
    </source>
</evidence>
<accession>A0A917EVJ2</accession>
<dbReference type="CDD" id="cd02968">
    <property type="entry name" value="SCO"/>
    <property type="match status" value="1"/>
</dbReference>
<dbReference type="Pfam" id="PF02630">
    <property type="entry name" value="SCO1-SenC"/>
    <property type="match status" value="1"/>
</dbReference>